<evidence type="ECO:0000259" key="4">
    <source>
        <dbReference type="Pfam" id="PF20266"/>
    </source>
</evidence>
<reference evidence="5 6" key="1">
    <citation type="submission" date="2017-06" db="EMBL/GenBank/DDBJ databases">
        <title>A platform for efficient transgenesis in Macrostomum lignano, a flatworm model organism for stem cell research.</title>
        <authorList>
            <person name="Berezikov E."/>
        </authorList>
    </citation>
    <scope>NUCLEOTIDE SEQUENCE [LARGE SCALE GENOMIC DNA]</scope>
    <source>
        <strain evidence="5">DV1</strain>
        <tissue evidence="5">Whole organism</tissue>
    </source>
</reference>
<dbReference type="PANTHER" id="PTHR24198:SF165">
    <property type="entry name" value="ANKYRIN REPEAT-CONTAINING PROTEIN-RELATED"/>
    <property type="match status" value="1"/>
</dbReference>
<evidence type="ECO:0000313" key="5">
    <source>
        <dbReference type="EMBL" id="PAA81665.1"/>
    </source>
</evidence>
<gene>
    <name evidence="5" type="ORF">BOX15_Mlig009976g2</name>
</gene>
<dbReference type="AlphaFoldDB" id="A0A267G6J8"/>
<name>A0A267G6J8_9PLAT</name>
<dbReference type="InterPro" id="IPR024810">
    <property type="entry name" value="MAB21L/cGLR"/>
</dbReference>
<protein>
    <recommendedName>
        <fullName evidence="4">Mab-21-like HhH/H2TH-like domain-containing protein</fullName>
    </recommendedName>
</protein>
<dbReference type="Pfam" id="PF12796">
    <property type="entry name" value="Ank_2"/>
    <property type="match status" value="3"/>
</dbReference>
<keyword evidence="2 3" id="KW-0040">ANK repeat</keyword>
<dbReference type="SUPFAM" id="SSF48403">
    <property type="entry name" value="Ankyrin repeat"/>
    <property type="match status" value="1"/>
</dbReference>
<dbReference type="InterPro" id="IPR002110">
    <property type="entry name" value="Ankyrin_rpt"/>
</dbReference>
<dbReference type="SMART" id="SM00248">
    <property type="entry name" value="ANK"/>
    <property type="match status" value="6"/>
</dbReference>
<keyword evidence="6" id="KW-1185">Reference proteome</keyword>
<evidence type="ECO:0000256" key="3">
    <source>
        <dbReference type="PROSITE-ProRule" id="PRU00023"/>
    </source>
</evidence>
<dbReference type="InterPro" id="IPR046906">
    <property type="entry name" value="Mab-21_HhH/H2TH-like"/>
</dbReference>
<sequence length="955" mass="107447">MMQPDSRKSPEEILFEAATRNDKDTVEKLLENPLGHIDWGDLAGCTALYRSCERGFTEVAKILIDKGARLDAVAKSGNNPVWIAAANGRIGILRLLCDAGVKTSDASFRHHFDGRSPANVAVQIGQDEALDLLLKSSRSVSDALVPDNSGWSPIYYACQRGHLNVLRKLLVFGADPNQSSPLSTLVNCNCLTENFAAKDKNFQSPEDDRWSPLRVAAYYGRISAVQVLLDHGANLFSTSHSATSILQAAALTGRLETVRLLLDKINEKYRDDVELLARIVSPAVFVSGSFCHADVFRACLAACPDRSLILSELSSYDASVADKLELILQKHSQETTRSTFNQSKKKTPLHDSLNKAGFLSRRAAVQAVLSEALELLLWNRLCEQNQQKKIYVVGSYAEGWGCSVTCLNGSVDVDSDIDVTTVLPRKIFHIKDICKCSNEKRQNGEVVDYNNGHVTSSGFARNPSLPYGGCSLRPAVDKVDAFLCCCYPQLRIFEPGYTSQLSHDVLKGLDDIRQSFPCHVVPAELPACQSQAGSSGSHLRLSTTFFERYLLQNLTTVQGQVYVTLKYLVKRVLSIKVSGLKSYHVKTIIFYMLEEVPKKDWKPEAVRQLAQQGLQRLLDCLRERRESENECMKHFFLTDTFVYLKRNHSERHLIEEAVQDLLLDQHLDAALHQLICQLKPCSSLLHFHPNILHPILSNNTLPDRPNCLLEDYEVYDAVSKLLLVLSDAECNKDVLEPCWCTLRNFPKCARTTSHCLTVLTYMMFGMIEEAKAAVRESLHWTVSKGVPCSDDIEVSPESILTQLLSTDSVYKFGFRLDRRPTLHFLPEPVRQWFPVGISYYMHRHQYYVNFHALLRCLTLHLLGHEMDKDTALEWFREVADCAESDAQELLMVLKFCTDGELLVELIHNHRVSVCEQQETLLEAVKMFSHLELRRVSILKTMGHVQADLQQEGVGT</sequence>
<dbReference type="Gene3D" id="1.25.40.20">
    <property type="entry name" value="Ankyrin repeat-containing domain"/>
    <property type="match status" value="2"/>
</dbReference>
<dbReference type="SMART" id="SM01265">
    <property type="entry name" value="Mab-21"/>
    <property type="match status" value="1"/>
</dbReference>
<proteinExistence type="predicted"/>
<dbReference type="PROSITE" id="PS50088">
    <property type="entry name" value="ANK_REPEAT"/>
    <property type="match status" value="3"/>
</dbReference>
<feature type="repeat" description="ANK" evidence="3">
    <location>
        <begin position="149"/>
        <end position="181"/>
    </location>
</feature>
<accession>A0A267G6J8</accession>
<comment type="caution">
    <text evidence="5">The sequence shown here is derived from an EMBL/GenBank/DDBJ whole genome shotgun (WGS) entry which is preliminary data.</text>
</comment>
<keyword evidence="1" id="KW-0677">Repeat</keyword>
<dbReference type="OrthoDB" id="1601181at2759"/>
<dbReference type="PANTHER" id="PTHR24198">
    <property type="entry name" value="ANKYRIN REPEAT AND PROTEIN KINASE DOMAIN-CONTAINING PROTEIN"/>
    <property type="match status" value="1"/>
</dbReference>
<evidence type="ECO:0000313" key="6">
    <source>
        <dbReference type="Proteomes" id="UP000215902"/>
    </source>
</evidence>
<organism evidence="5 6">
    <name type="scientific">Macrostomum lignano</name>
    <dbReference type="NCBI Taxonomy" id="282301"/>
    <lineage>
        <taxon>Eukaryota</taxon>
        <taxon>Metazoa</taxon>
        <taxon>Spiralia</taxon>
        <taxon>Lophotrochozoa</taxon>
        <taxon>Platyhelminthes</taxon>
        <taxon>Rhabditophora</taxon>
        <taxon>Macrostomorpha</taxon>
        <taxon>Macrostomida</taxon>
        <taxon>Macrostomidae</taxon>
        <taxon>Macrostomum</taxon>
    </lineage>
</organism>
<dbReference type="PROSITE" id="PS50297">
    <property type="entry name" value="ANK_REP_REGION"/>
    <property type="match status" value="3"/>
</dbReference>
<dbReference type="Pfam" id="PF20266">
    <property type="entry name" value="Mab-21_C"/>
    <property type="match status" value="1"/>
</dbReference>
<dbReference type="Gene3D" id="1.10.1410.40">
    <property type="match status" value="1"/>
</dbReference>
<feature type="repeat" description="ANK" evidence="3">
    <location>
        <begin position="43"/>
        <end position="75"/>
    </location>
</feature>
<dbReference type="EMBL" id="NIVC01000517">
    <property type="protein sequence ID" value="PAA81665.1"/>
    <property type="molecule type" value="Genomic_DNA"/>
</dbReference>
<evidence type="ECO:0000256" key="1">
    <source>
        <dbReference type="ARBA" id="ARBA00022737"/>
    </source>
</evidence>
<feature type="domain" description="Mab-21-like HhH/H2TH-like" evidence="4">
    <location>
        <begin position="564"/>
        <end position="639"/>
    </location>
</feature>
<feature type="repeat" description="ANK" evidence="3">
    <location>
        <begin position="208"/>
        <end position="240"/>
    </location>
</feature>
<dbReference type="STRING" id="282301.A0A267G6J8"/>
<dbReference type="Proteomes" id="UP000215902">
    <property type="component" value="Unassembled WGS sequence"/>
</dbReference>
<dbReference type="InterPro" id="IPR036770">
    <property type="entry name" value="Ankyrin_rpt-contain_sf"/>
</dbReference>
<evidence type="ECO:0000256" key="2">
    <source>
        <dbReference type="ARBA" id="ARBA00023043"/>
    </source>
</evidence>